<evidence type="ECO:0000256" key="11">
    <source>
        <dbReference type="ARBA" id="ARBA00033354"/>
    </source>
</evidence>
<sequence>MKIYTKKGDQGYTSNIKGEPIKKSDALLELQGTIDEVNAALGYLRSLMEGKYPELEEMIRDIQYALFRMGSDVTYGFSQKLILEVDVLILESEIDRMTSSFGVQTTFLYYSGHKTATYAQLVRSIVRRGERAFVRAYVGEDYPIDLKYLNRLADYMYALGRYLNYIHGIAEEKMTFRDSSS</sequence>
<reference evidence="16 17" key="1">
    <citation type="submission" date="2018-09" db="EMBL/GenBank/DDBJ databases">
        <authorList>
            <person name="Postec A."/>
        </authorList>
    </citation>
    <scope>NUCLEOTIDE SEQUENCE [LARGE SCALE GENOMIC DNA]</scope>
    <source>
        <strain evidence="16">70B-A</strain>
    </source>
</reference>
<comment type="similarity">
    <text evidence="2 14">Belongs to the Cob(I)alamin adenosyltransferase family.</text>
</comment>
<dbReference type="Gene3D" id="1.20.1200.10">
    <property type="entry name" value="Cobalamin adenosyltransferase-like"/>
    <property type="match status" value="1"/>
</dbReference>
<evidence type="ECO:0000256" key="7">
    <source>
        <dbReference type="ARBA" id="ARBA00022741"/>
    </source>
</evidence>
<keyword evidence="8 14" id="KW-0067">ATP-binding</keyword>
<comment type="catalytic activity">
    <reaction evidence="12 14">
        <text>2 cob(II)yrinate a,c diamide + reduced [electron-transfer flavoprotein] + 2 ATP = 2 adenosylcob(III)yrinate a,c-diamide + 2 triphosphate + oxidized [electron-transfer flavoprotein] + 3 H(+)</text>
        <dbReference type="Rhea" id="RHEA:11528"/>
        <dbReference type="Rhea" id="RHEA-COMP:10685"/>
        <dbReference type="Rhea" id="RHEA-COMP:10686"/>
        <dbReference type="ChEBI" id="CHEBI:15378"/>
        <dbReference type="ChEBI" id="CHEBI:18036"/>
        <dbReference type="ChEBI" id="CHEBI:30616"/>
        <dbReference type="ChEBI" id="CHEBI:57692"/>
        <dbReference type="ChEBI" id="CHEBI:58307"/>
        <dbReference type="ChEBI" id="CHEBI:58503"/>
        <dbReference type="ChEBI" id="CHEBI:58537"/>
        <dbReference type="EC" id="2.5.1.17"/>
    </reaction>
</comment>
<proteinExistence type="inferred from homology"/>
<evidence type="ECO:0000256" key="8">
    <source>
        <dbReference type="ARBA" id="ARBA00022840"/>
    </source>
</evidence>
<evidence type="ECO:0000256" key="13">
    <source>
        <dbReference type="ARBA" id="ARBA00048692"/>
    </source>
</evidence>
<dbReference type="RefSeq" id="WP_172596080.1">
    <property type="nucleotide sequence ID" value="NZ_LR130778.1"/>
</dbReference>
<dbReference type="PANTHER" id="PTHR12213">
    <property type="entry name" value="CORRINOID ADENOSYLTRANSFERASE"/>
    <property type="match status" value="1"/>
</dbReference>
<evidence type="ECO:0000256" key="14">
    <source>
        <dbReference type="RuleBase" id="RU366026"/>
    </source>
</evidence>
<feature type="domain" description="Cobalamin adenosyltransferase-like" evidence="15">
    <location>
        <begin position="3"/>
        <end position="163"/>
    </location>
</feature>
<evidence type="ECO:0000256" key="3">
    <source>
        <dbReference type="ARBA" id="ARBA00012454"/>
    </source>
</evidence>
<evidence type="ECO:0000256" key="2">
    <source>
        <dbReference type="ARBA" id="ARBA00007487"/>
    </source>
</evidence>
<dbReference type="GO" id="GO:0009236">
    <property type="term" value="P:cobalamin biosynthetic process"/>
    <property type="evidence" value="ECO:0007669"/>
    <property type="project" value="UniProtKB-UniRule"/>
</dbReference>
<protein>
    <recommendedName>
        <fullName evidence="4 14">Corrinoid adenosyltransferase</fullName>
        <ecNumber evidence="3 14">2.5.1.17</ecNumber>
    </recommendedName>
    <alternativeName>
        <fullName evidence="9 14">Cob(II)alamin adenosyltransferase</fullName>
    </alternativeName>
    <alternativeName>
        <fullName evidence="11 14">Cob(II)yrinic acid a,c-diamide adenosyltransferase</fullName>
    </alternativeName>
    <alternativeName>
        <fullName evidence="10 14">Cobinamide/cobalamin adenosyltransferase</fullName>
    </alternativeName>
</protein>
<keyword evidence="5 14" id="KW-0169">Cobalamin biosynthesis</keyword>
<dbReference type="InterPro" id="IPR016030">
    <property type="entry name" value="CblAdoTrfase-like"/>
</dbReference>
<dbReference type="Pfam" id="PF01923">
    <property type="entry name" value="Cob_adeno_trans"/>
    <property type="match status" value="1"/>
</dbReference>
<dbReference type="UniPathway" id="UPA00148">
    <property type="reaction ID" value="UER00233"/>
</dbReference>
<dbReference type="NCBIfam" id="TIGR00636">
    <property type="entry name" value="PduO_Nterm"/>
    <property type="match status" value="1"/>
</dbReference>
<dbReference type="InterPro" id="IPR029499">
    <property type="entry name" value="PduO-typ"/>
</dbReference>
<evidence type="ECO:0000313" key="17">
    <source>
        <dbReference type="Proteomes" id="UP000279029"/>
    </source>
</evidence>
<keyword evidence="7 14" id="KW-0547">Nucleotide-binding</keyword>
<dbReference type="SUPFAM" id="SSF89028">
    <property type="entry name" value="Cobalamin adenosyltransferase-like"/>
    <property type="match status" value="1"/>
</dbReference>
<evidence type="ECO:0000256" key="9">
    <source>
        <dbReference type="ARBA" id="ARBA00031529"/>
    </source>
</evidence>
<name>A0A3P7NTP3_9FIRM</name>
<keyword evidence="6 14" id="KW-0808">Transferase</keyword>
<dbReference type="EMBL" id="LR130778">
    <property type="protein sequence ID" value="VDN46574.1"/>
    <property type="molecule type" value="Genomic_DNA"/>
</dbReference>
<comment type="catalytic activity">
    <reaction evidence="13 14">
        <text>2 cob(II)alamin + reduced [electron-transfer flavoprotein] + 2 ATP = 2 adenosylcob(III)alamin + 2 triphosphate + oxidized [electron-transfer flavoprotein] + 3 H(+)</text>
        <dbReference type="Rhea" id="RHEA:28671"/>
        <dbReference type="Rhea" id="RHEA-COMP:10685"/>
        <dbReference type="Rhea" id="RHEA-COMP:10686"/>
        <dbReference type="ChEBI" id="CHEBI:15378"/>
        <dbReference type="ChEBI" id="CHEBI:16304"/>
        <dbReference type="ChEBI" id="CHEBI:18036"/>
        <dbReference type="ChEBI" id="CHEBI:18408"/>
        <dbReference type="ChEBI" id="CHEBI:30616"/>
        <dbReference type="ChEBI" id="CHEBI:57692"/>
        <dbReference type="ChEBI" id="CHEBI:58307"/>
        <dbReference type="EC" id="2.5.1.17"/>
    </reaction>
</comment>
<dbReference type="PANTHER" id="PTHR12213:SF0">
    <property type="entry name" value="CORRINOID ADENOSYLTRANSFERASE MMAB"/>
    <property type="match status" value="1"/>
</dbReference>
<evidence type="ECO:0000259" key="15">
    <source>
        <dbReference type="Pfam" id="PF01923"/>
    </source>
</evidence>
<evidence type="ECO:0000256" key="1">
    <source>
        <dbReference type="ARBA" id="ARBA00005121"/>
    </source>
</evidence>
<evidence type="ECO:0000313" key="16">
    <source>
        <dbReference type="EMBL" id="VDN46574.1"/>
    </source>
</evidence>
<comment type="pathway">
    <text evidence="1 14">Cofactor biosynthesis; adenosylcobalamin biosynthesis; adenosylcobalamin from cob(II)yrinate a,c-diamide: step 2/7.</text>
</comment>
<dbReference type="EC" id="2.5.1.17" evidence="3 14"/>
<dbReference type="InterPro" id="IPR036451">
    <property type="entry name" value="CblAdoTrfase-like_sf"/>
</dbReference>
<gene>
    <name evidence="16" type="ORF">PATL70BA_0707</name>
</gene>
<dbReference type="KEGG" id="cbar:PATL70BA_0707"/>
<evidence type="ECO:0000256" key="5">
    <source>
        <dbReference type="ARBA" id="ARBA00022573"/>
    </source>
</evidence>
<dbReference type="AlphaFoldDB" id="A0A3P7NTP3"/>
<dbReference type="GO" id="GO:0008817">
    <property type="term" value="F:corrinoid adenosyltransferase activity"/>
    <property type="evidence" value="ECO:0007669"/>
    <property type="project" value="UniProtKB-UniRule"/>
</dbReference>
<dbReference type="Proteomes" id="UP000279029">
    <property type="component" value="Chromosome"/>
</dbReference>
<evidence type="ECO:0000256" key="4">
    <source>
        <dbReference type="ARBA" id="ARBA00020963"/>
    </source>
</evidence>
<evidence type="ECO:0000256" key="10">
    <source>
        <dbReference type="ARBA" id="ARBA00033334"/>
    </source>
</evidence>
<organism evidence="16 17">
    <name type="scientific">Petrocella atlantisensis</name>
    <dbReference type="NCBI Taxonomy" id="2173034"/>
    <lineage>
        <taxon>Bacteria</taxon>
        <taxon>Bacillati</taxon>
        <taxon>Bacillota</taxon>
        <taxon>Clostridia</taxon>
        <taxon>Lachnospirales</taxon>
        <taxon>Vallitaleaceae</taxon>
        <taxon>Petrocella</taxon>
    </lineage>
</organism>
<accession>A0A3P7NTP3</accession>
<keyword evidence="17" id="KW-1185">Reference proteome</keyword>
<dbReference type="GO" id="GO:0005524">
    <property type="term" value="F:ATP binding"/>
    <property type="evidence" value="ECO:0007669"/>
    <property type="project" value="UniProtKB-UniRule"/>
</dbReference>
<evidence type="ECO:0000256" key="12">
    <source>
        <dbReference type="ARBA" id="ARBA00048555"/>
    </source>
</evidence>
<evidence type="ECO:0000256" key="6">
    <source>
        <dbReference type="ARBA" id="ARBA00022679"/>
    </source>
</evidence>